<dbReference type="PRINTS" id="PR00011">
    <property type="entry name" value="EGFLAMININ"/>
</dbReference>
<feature type="disulfide bond" evidence="4">
    <location>
        <begin position="239"/>
        <end position="249"/>
    </location>
</feature>
<dbReference type="EMBL" id="JAKCXM010000260">
    <property type="protein sequence ID" value="KAJ0397255.1"/>
    <property type="molecule type" value="Genomic_DNA"/>
</dbReference>
<keyword evidence="3 4" id="KW-1015">Disulfide bond</keyword>
<evidence type="ECO:0000256" key="4">
    <source>
        <dbReference type="PROSITE-ProRule" id="PRU00076"/>
    </source>
</evidence>
<dbReference type="InterPro" id="IPR000742">
    <property type="entry name" value="EGF"/>
</dbReference>
<evidence type="ECO:0000313" key="8">
    <source>
        <dbReference type="Proteomes" id="UP001209570"/>
    </source>
</evidence>
<comment type="caution">
    <text evidence="4">Lacks conserved residue(s) required for the propagation of feature annotation.</text>
</comment>
<dbReference type="SMART" id="SM00181">
    <property type="entry name" value="EGF"/>
    <property type="match status" value="4"/>
</dbReference>
<feature type="disulfide bond" evidence="4">
    <location>
        <begin position="258"/>
        <end position="267"/>
    </location>
</feature>
<dbReference type="Proteomes" id="UP001209570">
    <property type="component" value="Unassembled WGS sequence"/>
</dbReference>
<evidence type="ECO:0000256" key="1">
    <source>
        <dbReference type="ARBA" id="ARBA00022536"/>
    </source>
</evidence>
<dbReference type="Pfam" id="PF07974">
    <property type="entry name" value="EGF_2"/>
    <property type="match status" value="2"/>
</dbReference>
<keyword evidence="2" id="KW-0677">Repeat</keyword>
<dbReference type="PROSITE" id="PS00022">
    <property type="entry name" value="EGF_1"/>
    <property type="match status" value="2"/>
</dbReference>
<keyword evidence="5" id="KW-0732">Signal</keyword>
<feature type="signal peptide" evidence="5">
    <location>
        <begin position="1"/>
        <end position="23"/>
    </location>
</feature>
<organism evidence="7 8">
    <name type="scientific">Pythium insidiosum</name>
    <name type="common">Pythiosis disease agent</name>
    <dbReference type="NCBI Taxonomy" id="114742"/>
    <lineage>
        <taxon>Eukaryota</taxon>
        <taxon>Sar</taxon>
        <taxon>Stramenopiles</taxon>
        <taxon>Oomycota</taxon>
        <taxon>Peronosporomycetes</taxon>
        <taxon>Pythiales</taxon>
        <taxon>Pythiaceae</taxon>
        <taxon>Pythium</taxon>
    </lineage>
</organism>
<evidence type="ECO:0000256" key="5">
    <source>
        <dbReference type="SAM" id="SignalP"/>
    </source>
</evidence>
<dbReference type="Gene3D" id="2.10.25.10">
    <property type="entry name" value="Laminin"/>
    <property type="match status" value="1"/>
</dbReference>
<reference evidence="7" key="1">
    <citation type="submission" date="2021-12" db="EMBL/GenBank/DDBJ databases">
        <title>Prjna785345.</title>
        <authorList>
            <person name="Rujirawat T."/>
            <person name="Krajaejun T."/>
        </authorList>
    </citation>
    <scope>NUCLEOTIDE SEQUENCE</scope>
    <source>
        <strain evidence="7">Pi057C3</strain>
    </source>
</reference>
<feature type="domain" description="EGF-like" evidence="6">
    <location>
        <begin position="235"/>
        <end position="268"/>
    </location>
</feature>
<evidence type="ECO:0000259" key="6">
    <source>
        <dbReference type="PROSITE" id="PS50026"/>
    </source>
</evidence>
<proteinExistence type="predicted"/>
<comment type="caution">
    <text evidence="7">The sequence shown here is derived from an EMBL/GenBank/DDBJ whole genome shotgun (WGS) entry which is preliminary data.</text>
</comment>
<evidence type="ECO:0000256" key="2">
    <source>
        <dbReference type="ARBA" id="ARBA00022737"/>
    </source>
</evidence>
<feature type="chain" id="PRO_5042242485" description="EGF-like domain-containing protein" evidence="5">
    <location>
        <begin position="24"/>
        <end position="274"/>
    </location>
</feature>
<keyword evidence="8" id="KW-1185">Reference proteome</keyword>
<protein>
    <recommendedName>
        <fullName evidence="6">EGF-like domain-containing protein</fullName>
    </recommendedName>
</protein>
<dbReference type="PROSITE" id="PS50026">
    <property type="entry name" value="EGF_3"/>
    <property type="match status" value="1"/>
</dbReference>
<dbReference type="InterPro" id="IPR051216">
    <property type="entry name" value="Teneurin"/>
</dbReference>
<sequence length="274" mass="28665">MLALALVLLLIHGGALWRSRVEAQIGVGTGNLCAMLGNCNGHGRCNTATKTCTCYEGFGAATDVAYYKAPDCSQRVCPSAPSWSGIPTGQFQGHPLAECSDAGVCDRATGQCKCYRGYEGSACQRTTCLNDCSGHGKCVSMREKAAMTNAFPLSAATTYGGLETTETWDQDRMFGCVCDSSWAVGLGAGQRQLAEWFGPDCSLMRCPSGDDPLTTIDETDCSGKTAAGGFGVGQAGNKCHVNCANRGQCDFSTGVCKCFDGFYGSNCASLSPVQ</sequence>
<name>A0AAD5Q501_PYTIN</name>
<dbReference type="PROSITE" id="PS01186">
    <property type="entry name" value="EGF_2"/>
    <property type="match status" value="2"/>
</dbReference>
<dbReference type="InterPro" id="IPR013111">
    <property type="entry name" value="EGF_extracell"/>
</dbReference>
<dbReference type="PANTHER" id="PTHR11219">
    <property type="entry name" value="TENEURIN AND N-ACETYLGLUCOSAMINE-1-PHOSPHODIESTER ALPHA-N-ACETYLGLUCOSAMINIDASE"/>
    <property type="match status" value="1"/>
</dbReference>
<keyword evidence="1 4" id="KW-0245">EGF-like domain</keyword>
<gene>
    <name evidence="7" type="ORF">P43SY_008583</name>
</gene>
<evidence type="ECO:0000256" key="3">
    <source>
        <dbReference type="ARBA" id="ARBA00023157"/>
    </source>
</evidence>
<accession>A0AAD5Q501</accession>
<evidence type="ECO:0000313" key="7">
    <source>
        <dbReference type="EMBL" id="KAJ0397255.1"/>
    </source>
</evidence>
<dbReference type="AlphaFoldDB" id="A0AAD5Q501"/>
<dbReference type="PANTHER" id="PTHR11219:SF69">
    <property type="entry name" value="TENEURIN-A"/>
    <property type="match status" value="1"/>
</dbReference>